<dbReference type="InterPro" id="IPR003719">
    <property type="entry name" value="Phenazine_PhzF-like"/>
</dbReference>
<dbReference type="SUPFAM" id="SSF54506">
    <property type="entry name" value="Diaminopimelate epimerase-like"/>
    <property type="match status" value="1"/>
</dbReference>
<comment type="caution">
    <text evidence="4">The sequence shown here is derived from an EMBL/GenBank/DDBJ whole genome shotgun (WGS) entry which is preliminary data.</text>
</comment>
<evidence type="ECO:0000313" key="4">
    <source>
        <dbReference type="EMBL" id="TKI69130.1"/>
    </source>
</evidence>
<dbReference type="GO" id="GO:0016853">
    <property type="term" value="F:isomerase activity"/>
    <property type="evidence" value="ECO:0007669"/>
    <property type="project" value="UniProtKB-KW"/>
</dbReference>
<evidence type="ECO:0000313" key="5">
    <source>
        <dbReference type="Proteomes" id="UP000308744"/>
    </source>
</evidence>
<dbReference type="PIRSF" id="PIRSF016184">
    <property type="entry name" value="PhzC_PhzF"/>
    <property type="match status" value="1"/>
</dbReference>
<proteinExistence type="inferred from homology"/>
<dbReference type="EMBL" id="SZPU01000033">
    <property type="protein sequence ID" value="TKI69130.1"/>
    <property type="molecule type" value="Genomic_DNA"/>
</dbReference>
<reference evidence="4 5" key="1">
    <citation type="submission" date="2019-04" db="EMBL/GenBank/DDBJ databases">
        <title>Lysinibacillus genome sequencing.</title>
        <authorList>
            <person name="Dunlap C."/>
        </authorList>
    </citation>
    <scope>NUCLEOTIDE SEQUENCE [LARGE SCALE GENOMIC DNA]</scope>
    <source>
        <strain evidence="4 5">CCTCC AB 2010389</strain>
    </source>
</reference>
<keyword evidence="2 4" id="KW-0413">Isomerase</keyword>
<evidence type="ECO:0000256" key="3">
    <source>
        <dbReference type="PIRSR" id="PIRSR016184-1"/>
    </source>
</evidence>
<dbReference type="AlphaFoldDB" id="A0A4U2Z6P1"/>
<dbReference type="NCBIfam" id="TIGR00654">
    <property type="entry name" value="PhzF_family"/>
    <property type="match status" value="1"/>
</dbReference>
<dbReference type="PANTHER" id="PTHR13774:SF17">
    <property type="entry name" value="PHENAZINE BIOSYNTHESIS-LIKE DOMAIN-CONTAINING PROTEIN"/>
    <property type="match status" value="1"/>
</dbReference>
<dbReference type="Proteomes" id="UP000308744">
    <property type="component" value="Unassembled WGS sequence"/>
</dbReference>
<feature type="active site" evidence="3">
    <location>
        <position position="47"/>
    </location>
</feature>
<evidence type="ECO:0000256" key="1">
    <source>
        <dbReference type="ARBA" id="ARBA00008270"/>
    </source>
</evidence>
<sequence length="310" mass="34134">MQIVTVQHYDAFSTEPNKGNPAGVVVEGSQYSEQEMQEIARMVGFNETAFALPSNQADIRIRYFTPGHEVDLCGHATMATIYALQTQGFLANKSSITIETKAGILPILLEEKQEKLYITMQHAAPQFVDFNGSKAALAQSIGLNEDELHAELPIVYGSTGLWTLLIPVQHLASFEKMSPQTATFPSILKEMPTASLHPFCLQAFDKSADMHARHFSSPYSGTIQDIVTGTASGVMGAYYAKYINPEVSYPKTLVVEQGQELDRDGRVHVHVNKVDGEVDISITGTAVYVKEVPVTQTILTQFQTKETVLY</sequence>
<dbReference type="RefSeq" id="WP_107893921.1">
    <property type="nucleotide sequence ID" value="NZ_PYWM01000001.1"/>
</dbReference>
<name>A0A4U2Z6P1_9BACI</name>
<protein>
    <submittedName>
        <fullName evidence="4">PhzF family phenazine biosynthesis isomerase</fullName>
    </submittedName>
</protein>
<organism evidence="4 5">
    <name type="scientific">Lysinibacillus mangiferihumi</name>
    <dbReference type="NCBI Taxonomy" id="1130819"/>
    <lineage>
        <taxon>Bacteria</taxon>
        <taxon>Bacillati</taxon>
        <taxon>Bacillota</taxon>
        <taxon>Bacilli</taxon>
        <taxon>Bacillales</taxon>
        <taxon>Bacillaceae</taxon>
        <taxon>Lysinibacillus</taxon>
    </lineage>
</organism>
<accession>A0A4U2Z6P1</accession>
<dbReference type="Gene3D" id="3.10.310.10">
    <property type="entry name" value="Diaminopimelate Epimerase, Chain A, domain 1"/>
    <property type="match status" value="2"/>
</dbReference>
<dbReference type="GO" id="GO:0005737">
    <property type="term" value="C:cytoplasm"/>
    <property type="evidence" value="ECO:0007669"/>
    <property type="project" value="TreeGrafter"/>
</dbReference>
<gene>
    <name evidence="4" type="ORF">FC756_09710</name>
</gene>
<comment type="similarity">
    <text evidence="1">Belongs to the PhzF family.</text>
</comment>
<evidence type="ECO:0000256" key="2">
    <source>
        <dbReference type="ARBA" id="ARBA00023235"/>
    </source>
</evidence>
<dbReference type="PANTHER" id="PTHR13774">
    <property type="entry name" value="PHENAZINE BIOSYNTHESIS PROTEIN"/>
    <property type="match status" value="1"/>
</dbReference>
<keyword evidence="5" id="KW-1185">Reference proteome</keyword>
<dbReference type="Pfam" id="PF02567">
    <property type="entry name" value="PhzC-PhzF"/>
    <property type="match status" value="1"/>
</dbReference>